<protein>
    <recommendedName>
        <fullName evidence="4">Transmembrane protein</fullName>
    </recommendedName>
</protein>
<accession>A0ABP9F6Z2</accession>
<sequence>MSKMRFEQEIEGQSIVVLCSIWSGREQVWLDGELVSDRHSWRMRTRHTVELKTGLIDVVVSVDSWRDCIILVNWLRGELSLVQQRKGLFSDEVAADPSWVQEWRIPVWCSVAFWFPFGCLFGFNVMVWLLGGDAALVQLPLAIIALVALSCGLGVIGVWFAQVWRLSGPSETKPSDDLSKEPL</sequence>
<evidence type="ECO:0000313" key="3">
    <source>
        <dbReference type="Proteomes" id="UP001499988"/>
    </source>
</evidence>
<feature type="transmembrane region" description="Helical" evidence="1">
    <location>
        <begin position="111"/>
        <end position="131"/>
    </location>
</feature>
<dbReference type="Proteomes" id="UP001499988">
    <property type="component" value="Unassembled WGS sequence"/>
</dbReference>
<keyword evidence="1" id="KW-0812">Transmembrane</keyword>
<dbReference type="EMBL" id="BAABJZ010000093">
    <property type="protein sequence ID" value="GAA4894640.1"/>
    <property type="molecule type" value="Genomic_DNA"/>
</dbReference>
<keyword evidence="1" id="KW-1133">Transmembrane helix</keyword>
<proteinExistence type="predicted"/>
<evidence type="ECO:0000256" key="1">
    <source>
        <dbReference type="SAM" id="Phobius"/>
    </source>
</evidence>
<evidence type="ECO:0008006" key="4">
    <source>
        <dbReference type="Google" id="ProtNLM"/>
    </source>
</evidence>
<feature type="transmembrane region" description="Helical" evidence="1">
    <location>
        <begin position="137"/>
        <end position="161"/>
    </location>
</feature>
<reference evidence="3" key="1">
    <citation type="journal article" date="2019" name="Int. J. Syst. Evol. Microbiol.">
        <title>The Global Catalogue of Microorganisms (GCM) 10K type strain sequencing project: providing services to taxonomists for standard genome sequencing and annotation.</title>
        <authorList>
            <consortium name="The Broad Institute Genomics Platform"/>
            <consortium name="The Broad Institute Genome Sequencing Center for Infectious Disease"/>
            <person name="Wu L."/>
            <person name="Ma J."/>
        </authorList>
    </citation>
    <scope>NUCLEOTIDE SEQUENCE [LARGE SCALE GENOMIC DNA]</scope>
    <source>
        <strain evidence="3">JCM 18401</strain>
    </source>
</reference>
<keyword evidence="3" id="KW-1185">Reference proteome</keyword>
<keyword evidence="1" id="KW-0472">Membrane</keyword>
<name>A0ABP9F6Z2_9GAMM</name>
<comment type="caution">
    <text evidence="2">The sequence shown here is derived from an EMBL/GenBank/DDBJ whole genome shotgun (WGS) entry which is preliminary data.</text>
</comment>
<gene>
    <name evidence="2" type="ORF">GCM10023333_29810</name>
</gene>
<evidence type="ECO:0000313" key="2">
    <source>
        <dbReference type="EMBL" id="GAA4894640.1"/>
    </source>
</evidence>
<organism evidence="2 3">
    <name type="scientific">Ferrimonas pelagia</name>
    <dbReference type="NCBI Taxonomy" id="1177826"/>
    <lineage>
        <taxon>Bacteria</taxon>
        <taxon>Pseudomonadati</taxon>
        <taxon>Pseudomonadota</taxon>
        <taxon>Gammaproteobacteria</taxon>
        <taxon>Alteromonadales</taxon>
        <taxon>Ferrimonadaceae</taxon>
        <taxon>Ferrimonas</taxon>
    </lineage>
</organism>